<reference evidence="1" key="1">
    <citation type="journal article" date="2014" name="Int. J. Syst. Evol. Microbiol.">
        <title>Complete genome sequence of Corynebacterium casei LMG S-19264T (=DSM 44701T), isolated from a smear-ripened cheese.</title>
        <authorList>
            <consortium name="US DOE Joint Genome Institute (JGI-PGF)"/>
            <person name="Walter F."/>
            <person name="Albersmeier A."/>
            <person name="Kalinowski J."/>
            <person name="Ruckert C."/>
        </authorList>
    </citation>
    <scope>NUCLEOTIDE SEQUENCE</scope>
    <source>
        <strain evidence="1">KCTC 12344</strain>
    </source>
</reference>
<dbReference type="AlphaFoldDB" id="A0AA88C6E9"/>
<evidence type="ECO:0008006" key="3">
    <source>
        <dbReference type="Google" id="ProtNLM"/>
    </source>
</evidence>
<accession>A0AA88C6E9</accession>
<dbReference type="InterPro" id="IPR010835">
    <property type="entry name" value="DUF1439"/>
</dbReference>
<comment type="caution">
    <text evidence="1">The sequence shown here is derived from an EMBL/GenBank/DDBJ whole genome shotgun (WGS) entry which is preliminary data.</text>
</comment>
<organism evidence="1 2">
    <name type="scientific">Pseudoduganella plicata</name>
    <dbReference type="NCBI Taxonomy" id="321984"/>
    <lineage>
        <taxon>Bacteria</taxon>
        <taxon>Pseudomonadati</taxon>
        <taxon>Pseudomonadota</taxon>
        <taxon>Betaproteobacteria</taxon>
        <taxon>Burkholderiales</taxon>
        <taxon>Oxalobacteraceae</taxon>
        <taxon>Telluria group</taxon>
        <taxon>Pseudoduganella</taxon>
    </lineage>
</organism>
<gene>
    <name evidence="1" type="ORF">GCM10007388_21910</name>
</gene>
<sequence length="197" mass="21074">MTTTKTTGRRARLGQMLAGVAGVVVLAGLGLAGCASLTGPRDVDIPLAKLQRGLEQRFPIQQRALAVFDLQLANPRLSLQGENDRVALEADVIASTPLVRRALQGNVMLSGRLLVDNVRSAVVLADTRIERFTIDGVDGALQGQLTAAGNVVIDRVVRDVPVYTFRPEDLRYAGVQFVPTAIRTTATGLSIHVEPVK</sequence>
<name>A0AA88C6E9_9BURK</name>
<reference evidence="1" key="2">
    <citation type="submission" date="2022-12" db="EMBL/GenBank/DDBJ databases">
        <authorList>
            <person name="Sun Q."/>
            <person name="Kim S."/>
        </authorList>
    </citation>
    <scope>NUCLEOTIDE SEQUENCE</scope>
    <source>
        <strain evidence="1">KCTC 12344</strain>
    </source>
</reference>
<dbReference type="PROSITE" id="PS51257">
    <property type="entry name" value="PROKAR_LIPOPROTEIN"/>
    <property type="match status" value="1"/>
</dbReference>
<evidence type="ECO:0000313" key="1">
    <source>
        <dbReference type="EMBL" id="GGY88102.1"/>
    </source>
</evidence>
<dbReference type="Gene3D" id="3.15.10.40">
    <property type="entry name" value="Uncharacterised protein PF07273, DUF1439"/>
    <property type="match status" value="1"/>
</dbReference>
<dbReference type="Proteomes" id="UP000619512">
    <property type="component" value="Unassembled WGS sequence"/>
</dbReference>
<evidence type="ECO:0000313" key="2">
    <source>
        <dbReference type="Proteomes" id="UP000619512"/>
    </source>
</evidence>
<dbReference type="Pfam" id="PF07273">
    <property type="entry name" value="DUF1439"/>
    <property type="match status" value="1"/>
</dbReference>
<dbReference type="EMBL" id="BMWW01000003">
    <property type="protein sequence ID" value="GGY88102.1"/>
    <property type="molecule type" value="Genomic_DNA"/>
</dbReference>
<dbReference type="RefSeq" id="WP_229466368.1">
    <property type="nucleotide sequence ID" value="NZ_BMWW01000003.1"/>
</dbReference>
<proteinExistence type="predicted"/>
<protein>
    <recommendedName>
        <fullName evidence="3">DUF1439 domain-containing protein</fullName>
    </recommendedName>
</protein>